<evidence type="ECO:0000313" key="4">
    <source>
        <dbReference type="Proteomes" id="UP000450676"/>
    </source>
</evidence>
<evidence type="ECO:0000259" key="1">
    <source>
        <dbReference type="PROSITE" id="PS51707"/>
    </source>
</evidence>
<accession>A0A7X4HA72</accession>
<dbReference type="AlphaFoldDB" id="A0A7X4HA72"/>
<comment type="caution">
    <text evidence="3">The sequence shown here is derived from an EMBL/GenBank/DDBJ whole genome shotgun (WGS) entry which is preliminary data.</text>
</comment>
<dbReference type="SUPFAM" id="SSF55154">
    <property type="entry name" value="CYTH-like phosphatases"/>
    <property type="match status" value="1"/>
</dbReference>
<evidence type="ECO:0000313" key="3">
    <source>
        <dbReference type="EMBL" id="MYN07503.1"/>
    </source>
</evidence>
<name>A0A7X4HA72_9BURK</name>
<dbReference type="PROSITE" id="PS51707">
    <property type="entry name" value="CYTH"/>
    <property type="match status" value="1"/>
</dbReference>
<dbReference type="GO" id="GO:0050355">
    <property type="term" value="F:inorganic triphosphate phosphatase activity"/>
    <property type="evidence" value="ECO:0007669"/>
    <property type="project" value="InterPro"/>
</dbReference>
<organism evidence="3 4">
    <name type="scientific">Pseudoduganella aquatica</name>
    <dbReference type="NCBI Taxonomy" id="2660641"/>
    <lineage>
        <taxon>Bacteria</taxon>
        <taxon>Pseudomonadati</taxon>
        <taxon>Pseudomonadota</taxon>
        <taxon>Betaproteobacteria</taxon>
        <taxon>Burkholderiales</taxon>
        <taxon>Oxalobacteraceae</taxon>
        <taxon>Telluria group</taxon>
        <taxon>Pseudoduganella</taxon>
    </lineage>
</organism>
<dbReference type="EMBL" id="WWCU01000007">
    <property type="protein sequence ID" value="MYN07503.1"/>
    <property type="molecule type" value="Genomic_DNA"/>
</dbReference>
<evidence type="ECO:0000259" key="2">
    <source>
        <dbReference type="PROSITE" id="PS51708"/>
    </source>
</evidence>
<dbReference type="CDD" id="cd07756">
    <property type="entry name" value="CYTH-like_Pase_CHAD"/>
    <property type="match status" value="1"/>
</dbReference>
<feature type="domain" description="CYTH" evidence="1">
    <location>
        <begin position="1"/>
        <end position="207"/>
    </location>
</feature>
<dbReference type="PANTHER" id="PTHR39569:SF1">
    <property type="entry name" value="INORGANIC TRIPHOSPHATASE"/>
    <property type="match status" value="1"/>
</dbReference>
<proteinExistence type="predicted"/>
<sequence length="503" mass="55748">METELKLTLRPADSERMRSHAILAAHATAGPTEHEHTDIYYDTPEHQLWEHGATLRVRSAGGTFIQTVKTVDNHATALHRRGEWECELPDGKIQPALLARQIKDAKLAQLLSSPEIQQRLQPMFSGVTRRTTWQLRLPGGEEVECAIDAGDFRGGEHHANISELELELKDGAPDKLFDFALALHREIPLELANDSKAARGYALLGSTGPSAVKAKPVKLAKKIVTEEALRRISVNCVEQMEANISGVLAKDVESLHQMRVGLRRLRALLDMFEPLIPAPPDISEGLDWLAGELGATRDWDVLASATLDRIDGAEMRALRDSSRAKAAKLHGAMAQTLHAPRFTELMLRLNSWIRGHEWRAQATPTGRTAMDKCAIRSAMPLLRKAERRLRKRIAGLDPQDPPALHRVRIAAKKARYGAEFFRDLLDKKNTARYISRLSALQDRLGLLNDLAVAARLLPELQHGHGQLAHEAAYAHGYLTAQARHGIDQLGPPLKAVAGLRMAE</sequence>
<reference evidence="3 4" key="1">
    <citation type="submission" date="2019-12" db="EMBL/GenBank/DDBJ databases">
        <title>Novel species isolated from a subtropical stream in China.</title>
        <authorList>
            <person name="Lu H."/>
        </authorList>
    </citation>
    <scope>NUCLEOTIDE SEQUENCE [LARGE SCALE GENOMIC DNA]</scope>
    <source>
        <strain evidence="3 4">FT127W</strain>
    </source>
</reference>
<keyword evidence="4" id="KW-1185">Reference proteome</keyword>
<dbReference type="Pfam" id="PF05235">
    <property type="entry name" value="CHAD"/>
    <property type="match status" value="1"/>
</dbReference>
<dbReference type="Gene3D" id="2.40.320.10">
    <property type="entry name" value="Hypothetical Protein Pfu-838710-001"/>
    <property type="match status" value="1"/>
</dbReference>
<feature type="domain" description="CHAD" evidence="2">
    <location>
        <begin position="222"/>
        <end position="495"/>
    </location>
</feature>
<dbReference type="SMART" id="SM00880">
    <property type="entry name" value="CHAD"/>
    <property type="match status" value="1"/>
</dbReference>
<dbReference type="InterPro" id="IPR039013">
    <property type="entry name" value="YgiF"/>
</dbReference>
<dbReference type="Gene3D" id="1.40.20.10">
    <property type="entry name" value="CHAD domain"/>
    <property type="match status" value="1"/>
</dbReference>
<dbReference type="SMART" id="SM01118">
    <property type="entry name" value="CYTH"/>
    <property type="match status" value="1"/>
</dbReference>
<dbReference type="InterPro" id="IPR033469">
    <property type="entry name" value="CYTH-like_dom_sf"/>
</dbReference>
<dbReference type="RefSeq" id="WP_161071855.1">
    <property type="nucleotide sequence ID" value="NZ_WWCU01000007.1"/>
</dbReference>
<dbReference type="InterPro" id="IPR038186">
    <property type="entry name" value="CHAD_dom_sf"/>
</dbReference>
<protein>
    <submittedName>
        <fullName evidence="3">CHAD domain-containing protein</fullName>
    </submittedName>
</protein>
<dbReference type="PROSITE" id="PS51708">
    <property type="entry name" value="CHAD"/>
    <property type="match status" value="1"/>
</dbReference>
<dbReference type="GO" id="GO:0046872">
    <property type="term" value="F:metal ion binding"/>
    <property type="evidence" value="ECO:0007669"/>
    <property type="project" value="TreeGrafter"/>
</dbReference>
<dbReference type="InterPro" id="IPR023577">
    <property type="entry name" value="CYTH_domain"/>
</dbReference>
<gene>
    <name evidence="3" type="ORF">GTP77_09125</name>
</gene>
<dbReference type="Pfam" id="PF01928">
    <property type="entry name" value="CYTH"/>
    <property type="match status" value="1"/>
</dbReference>
<dbReference type="PANTHER" id="PTHR39569">
    <property type="entry name" value="INORGANIC TRIPHOSPHATASE"/>
    <property type="match status" value="1"/>
</dbReference>
<dbReference type="Proteomes" id="UP000450676">
    <property type="component" value="Unassembled WGS sequence"/>
</dbReference>
<dbReference type="InterPro" id="IPR007899">
    <property type="entry name" value="CHAD_dom"/>
</dbReference>